<evidence type="ECO:0000313" key="5">
    <source>
        <dbReference type="Proteomes" id="UP001342314"/>
    </source>
</evidence>
<dbReference type="PROSITE" id="PS00961">
    <property type="entry name" value="RIBOSOMAL_S28E"/>
    <property type="match status" value="1"/>
</dbReference>
<evidence type="ECO:0000256" key="3">
    <source>
        <dbReference type="ARBA" id="ARBA00023274"/>
    </source>
</evidence>
<accession>A0AAV5GHD9</accession>
<dbReference type="InterPro" id="IPR012340">
    <property type="entry name" value="NA-bd_OB-fold"/>
</dbReference>
<evidence type="ECO:0008006" key="6">
    <source>
        <dbReference type="Google" id="ProtNLM"/>
    </source>
</evidence>
<dbReference type="GO" id="GO:0030490">
    <property type="term" value="P:maturation of SSU-rRNA"/>
    <property type="evidence" value="ECO:0007669"/>
    <property type="project" value="TreeGrafter"/>
</dbReference>
<dbReference type="GO" id="GO:0000028">
    <property type="term" value="P:ribosomal small subunit assembly"/>
    <property type="evidence" value="ECO:0007669"/>
    <property type="project" value="TreeGrafter"/>
</dbReference>
<dbReference type="Proteomes" id="UP001342314">
    <property type="component" value="Unassembled WGS sequence"/>
</dbReference>
<dbReference type="FunFam" id="2.40.50.140:FF:000025">
    <property type="entry name" value="40S ribosomal protein S28"/>
    <property type="match status" value="1"/>
</dbReference>
<comment type="caution">
    <text evidence="4">The sequence shown here is derived from an EMBL/GenBank/DDBJ whole genome shotgun (WGS) entry which is preliminary data.</text>
</comment>
<dbReference type="HAMAP" id="MF_00292">
    <property type="entry name" value="Ribosomal_eS28"/>
    <property type="match status" value="1"/>
</dbReference>
<reference evidence="4 5" key="1">
    <citation type="submission" date="2021-12" db="EMBL/GenBank/DDBJ databases">
        <title>High titer production of polyol ester of fatty acids by Rhodotorula paludigena BS15 towards product separation-free biomass refinery.</title>
        <authorList>
            <person name="Mano J."/>
            <person name="Ono H."/>
            <person name="Tanaka T."/>
            <person name="Naito K."/>
            <person name="Sushida H."/>
            <person name="Ike M."/>
            <person name="Tokuyasu K."/>
            <person name="Kitaoka M."/>
        </authorList>
    </citation>
    <scope>NUCLEOTIDE SEQUENCE [LARGE SCALE GENOMIC DNA]</scope>
    <source>
        <strain evidence="4 5">BS15</strain>
    </source>
</reference>
<dbReference type="InterPro" id="IPR028626">
    <property type="entry name" value="Ribosomal_eS28_CS"/>
</dbReference>
<sequence>MASLRPLSALSPPAPTRTSAVSLRLEATSTKTQVKLAKVVKVLGRTGSRGGVTQVRVEFMDDTTRSIVRNVKGPVRENDILALLESEREARRLR</sequence>
<dbReference type="PANTHER" id="PTHR10769">
    <property type="entry name" value="40S RIBOSOMAL PROTEIN S28"/>
    <property type="match status" value="1"/>
</dbReference>
<dbReference type="GO" id="GO:0022627">
    <property type="term" value="C:cytosolic small ribosomal subunit"/>
    <property type="evidence" value="ECO:0007669"/>
    <property type="project" value="TreeGrafter"/>
</dbReference>
<evidence type="ECO:0000313" key="4">
    <source>
        <dbReference type="EMBL" id="GJN89548.1"/>
    </source>
</evidence>
<keyword evidence="5" id="KW-1185">Reference proteome</keyword>
<evidence type="ECO:0000256" key="2">
    <source>
        <dbReference type="ARBA" id="ARBA00022980"/>
    </source>
</evidence>
<comment type="similarity">
    <text evidence="1">Belongs to the eukaryotic ribosomal protein eS28 family.</text>
</comment>
<gene>
    <name evidence="4" type="ORF">Rhopal_002535-T1</name>
</gene>
<dbReference type="CDD" id="cd04457">
    <property type="entry name" value="S1_S28E"/>
    <property type="match status" value="1"/>
</dbReference>
<dbReference type="Gene3D" id="2.40.50.140">
    <property type="entry name" value="Nucleic acid-binding proteins"/>
    <property type="match status" value="1"/>
</dbReference>
<dbReference type="InterPro" id="IPR000289">
    <property type="entry name" value="Ribosomal_eS28"/>
</dbReference>
<dbReference type="EMBL" id="BQKY01000005">
    <property type="protein sequence ID" value="GJN89548.1"/>
    <property type="molecule type" value="Genomic_DNA"/>
</dbReference>
<dbReference type="GO" id="GO:0003735">
    <property type="term" value="F:structural constituent of ribosome"/>
    <property type="evidence" value="ECO:0007669"/>
    <property type="project" value="InterPro"/>
</dbReference>
<dbReference type="SUPFAM" id="SSF50249">
    <property type="entry name" value="Nucleic acid-binding proteins"/>
    <property type="match status" value="1"/>
</dbReference>
<dbReference type="Pfam" id="PF01200">
    <property type="entry name" value="Ribosomal_S28e"/>
    <property type="match status" value="1"/>
</dbReference>
<protein>
    <recommendedName>
        <fullName evidence="6">40S ribosomal protein S28</fullName>
    </recommendedName>
</protein>
<proteinExistence type="inferred from homology"/>
<dbReference type="AlphaFoldDB" id="A0AAV5GHD9"/>
<evidence type="ECO:0000256" key="1">
    <source>
        <dbReference type="ARBA" id="ARBA00005943"/>
    </source>
</evidence>
<keyword evidence="3" id="KW-0687">Ribonucleoprotein</keyword>
<name>A0AAV5GHD9_9BASI</name>
<keyword evidence="2" id="KW-0689">Ribosomal protein</keyword>
<dbReference type="GO" id="GO:0006412">
    <property type="term" value="P:translation"/>
    <property type="evidence" value="ECO:0007669"/>
    <property type="project" value="InterPro"/>
</dbReference>
<dbReference type="PANTHER" id="PTHR10769:SF3">
    <property type="entry name" value="SMALL RIBOSOMAL SUBUNIT PROTEIN ES28"/>
    <property type="match status" value="1"/>
</dbReference>
<organism evidence="4 5">
    <name type="scientific">Rhodotorula paludigena</name>
    <dbReference type="NCBI Taxonomy" id="86838"/>
    <lineage>
        <taxon>Eukaryota</taxon>
        <taxon>Fungi</taxon>
        <taxon>Dikarya</taxon>
        <taxon>Basidiomycota</taxon>
        <taxon>Pucciniomycotina</taxon>
        <taxon>Microbotryomycetes</taxon>
        <taxon>Sporidiobolales</taxon>
        <taxon>Sporidiobolaceae</taxon>
        <taxon>Rhodotorula</taxon>
    </lineage>
</organism>